<feature type="transmembrane region" description="Helical" evidence="1">
    <location>
        <begin position="48"/>
        <end position="66"/>
    </location>
</feature>
<dbReference type="Gene3D" id="1.20.210.10">
    <property type="entry name" value="Cytochrome c oxidase-like, subunit I domain"/>
    <property type="match status" value="1"/>
</dbReference>
<feature type="transmembrane region" description="Helical" evidence="1">
    <location>
        <begin position="119"/>
        <end position="144"/>
    </location>
</feature>
<dbReference type="AlphaFoldDB" id="A0A369QLX1"/>
<dbReference type="OrthoDB" id="1376924at2"/>
<keyword evidence="1" id="KW-0812">Transmembrane</keyword>
<dbReference type="Proteomes" id="UP000253919">
    <property type="component" value="Unassembled WGS sequence"/>
</dbReference>
<feature type="transmembrane region" description="Helical" evidence="1">
    <location>
        <begin position="78"/>
        <end position="99"/>
    </location>
</feature>
<keyword evidence="3" id="KW-1185">Reference proteome</keyword>
<feature type="transmembrane region" description="Helical" evidence="1">
    <location>
        <begin position="12"/>
        <end position="28"/>
    </location>
</feature>
<evidence type="ECO:0000256" key="1">
    <source>
        <dbReference type="SAM" id="Phobius"/>
    </source>
</evidence>
<dbReference type="EMBL" id="QASA01000001">
    <property type="protein sequence ID" value="RDC64237.1"/>
    <property type="molecule type" value="Genomic_DNA"/>
</dbReference>
<protein>
    <submittedName>
        <fullName evidence="2">Uncharacterized protein</fullName>
    </submittedName>
</protein>
<evidence type="ECO:0000313" key="2">
    <source>
        <dbReference type="EMBL" id="RDC64237.1"/>
    </source>
</evidence>
<evidence type="ECO:0000313" key="3">
    <source>
        <dbReference type="Proteomes" id="UP000253919"/>
    </source>
</evidence>
<reference evidence="2 3" key="1">
    <citation type="submission" date="2018-04" db="EMBL/GenBank/DDBJ databases">
        <title>Adhaeribacter sp. HMF7616 genome sequencing and assembly.</title>
        <authorList>
            <person name="Kang H."/>
            <person name="Kang J."/>
            <person name="Cha I."/>
            <person name="Kim H."/>
            <person name="Joh K."/>
        </authorList>
    </citation>
    <scope>NUCLEOTIDE SEQUENCE [LARGE SCALE GENOMIC DNA]</scope>
    <source>
        <strain evidence="2 3">HMF7616</strain>
    </source>
</reference>
<keyword evidence="1" id="KW-0472">Membrane</keyword>
<name>A0A369QLX1_9BACT</name>
<keyword evidence="1" id="KW-1133">Transmembrane helix</keyword>
<dbReference type="RefSeq" id="WP_115373422.1">
    <property type="nucleotide sequence ID" value="NZ_QASA01000001.1"/>
</dbReference>
<dbReference type="InterPro" id="IPR036927">
    <property type="entry name" value="Cyt_c_oxase-like_su1_sf"/>
</dbReference>
<proteinExistence type="predicted"/>
<organism evidence="2 3">
    <name type="scientific">Adhaeribacter pallidiroseus</name>
    <dbReference type="NCBI Taxonomy" id="2072847"/>
    <lineage>
        <taxon>Bacteria</taxon>
        <taxon>Pseudomonadati</taxon>
        <taxon>Bacteroidota</taxon>
        <taxon>Cytophagia</taxon>
        <taxon>Cytophagales</taxon>
        <taxon>Hymenobacteraceae</taxon>
        <taxon>Adhaeribacter</taxon>
    </lineage>
</organism>
<dbReference type="SUPFAM" id="SSF81442">
    <property type="entry name" value="Cytochrome c oxidase subunit I-like"/>
    <property type="match status" value="1"/>
</dbReference>
<accession>A0A369QLX1</accession>
<comment type="caution">
    <text evidence="2">The sequence shown here is derived from an EMBL/GenBank/DDBJ whole genome shotgun (WGS) entry which is preliminary data.</text>
</comment>
<gene>
    <name evidence="2" type="ORF">AHMF7616_02849</name>
</gene>
<sequence>MLKRIADKPYRFLFLLIPIILLLALLGISNTIDIQIHDSYLVIEPLRFGLLLSAILGCFGGLYWVVRKKKLTDWMTTAHVLGTSIGLLLITGLCLKVDLLNKTSGISFYNYEQYQAILLIAYTVMFIWLFCQILFLLNLTVGVIRNIKK</sequence>